<feature type="transmembrane region" description="Helical" evidence="24">
    <location>
        <begin position="134"/>
        <end position="155"/>
    </location>
</feature>
<keyword evidence="15 24" id="KW-0472">Membrane</keyword>
<evidence type="ECO:0000313" key="26">
    <source>
        <dbReference type="Proteomes" id="UP001344817"/>
    </source>
</evidence>
<evidence type="ECO:0000256" key="4">
    <source>
        <dbReference type="ARBA" id="ARBA00005189"/>
    </source>
</evidence>
<dbReference type="PANTHER" id="PTHR46382:SF1">
    <property type="entry name" value="PHOSPHATIDATE CYTIDYLYLTRANSFERASE"/>
    <property type="match status" value="1"/>
</dbReference>
<name>A0ABU7ML86_9BACT</name>
<feature type="transmembrane region" description="Helical" evidence="24">
    <location>
        <begin position="194"/>
        <end position="217"/>
    </location>
</feature>
<feature type="transmembrane region" description="Helical" evidence="24">
    <location>
        <begin position="15"/>
        <end position="36"/>
    </location>
</feature>
<comment type="caution">
    <text evidence="25">The sequence shown here is derived from an EMBL/GenBank/DDBJ whole genome shotgun (WGS) entry which is preliminary data.</text>
</comment>
<evidence type="ECO:0000256" key="18">
    <source>
        <dbReference type="ARBA" id="ARBA00029893"/>
    </source>
</evidence>
<comment type="catalytic activity">
    <reaction evidence="1">
        <text>a 1,2-diacyl-sn-glycero-3-phosphate + CTP + H(+) = a CDP-1,2-diacyl-sn-glycerol + diphosphate</text>
        <dbReference type="Rhea" id="RHEA:16229"/>
        <dbReference type="ChEBI" id="CHEBI:15378"/>
        <dbReference type="ChEBI" id="CHEBI:33019"/>
        <dbReference type="ChEBI" id="CHEBI:37563"/>
        <dbReference type="ChEBI" id="CHEBI:58332"/>
        <dbReference type="ChEBI" id="CHEBI:58608"/>
        <dbReference type="EC" id="2.7.7.41"/>
    </reaction>
</comment>
<dbReference type="Pfam" id="PF01148">
    <property type="entry name" value="CTP_transf_1"/>
    <property type="match status" value="1"/>
</dbReference>
<dbReference type="GO" id="GO:0016779">
    <property type="term" value="F:nucleotidyltransferase activity"/>
    <property type="evidence" value="ECO:0007669"/>
    <property type="project" value="UniProtKB-KW"/>
</dbReference>
<feature type="transmembrane region" description="Helical" evidence="24">
    <location>
        <begin position="238"/>
        <end position="260"/>
    </location>
</feature>
<feature type="transmembrane region" description="Helical" evidence="24">
    <location>
        <begin position="167"/>
        <end position="188"/>
    </location>
</feature>
<evidence type="ECO:0000256" key="7">
    <source>
        <dbReference type="ARBA" id="ARBA00019373"/>
    </source>
</evidence>
<evidence type="ECO:0000256" key="9">
    <source>
        <dbReference type="ARBA" id="ARBA00022516"/>
    </source>
</evidence>
<keyword evidence="10" id="KW-0808">Transferase</keyword>
<evidence type="ECO:0000256" key="2">
    <source>
        <dbReference type="ARBA" id="ARBA00004651"/>
    </source>
</evidence>
<evidence type="ECO:0000256" key="21">
    <source>
        <dbReference type="ARBA" id="ARBA00032396"/>
    </source>
</evidence>
<evidence type="ECO:0000256" key="14">
    <source>
        <dbReference type="ARBA" id="ARBA00023098"/>
    </source>
</evidence>
<evidence type="ECO:0000256" key="20">
    <source>
        <dbReference type="ARBA" id="ARBA00032253"/>
    </source>
</evidence>
<dbReference type="PANTHER" id="PTHR46382">
    <property type="entry name" value="PHOSPHATIDATE CYTIDYLYLTRANSFERASE"/>
    <property type="match status" value="1"/>
</dbReference>
<keyword evidence="17" id="KW-1208">Phospholipid metabolism</keyword>
<evidence type="ECO:0000313" key="25">
    <source>
        <dbReference type="EMBL" id="MEE3928300.1"/>
    </source>
</evidence>
<evidence type="ECO:0000256" key="13">
    <source>
        <dbReference type="ARBA" id="ARBA00022989"/>
    </source>
</evidence>
<keyword evidence="12 25" id="KW-0548">Nucleotidyltransferase</keyword>
<keyword evidence="14" id="KW-0443">Lipid metabolism</keyword>
<dbReference type="EC" id="2.7.7.41" evidence="6"/>
<feature type="transmembrane region" description="Helical" evidence="24">
    <location>
        <begin position="52"/>
        <end position="73"/>
    </location>
</feature>
<sequence length="332" mass="37913">METKENKKSLFKSRILPGIAMIVFAIFFFVGGYFIFQFNNSQSTELQNYKKILRLVFLGIFALFLAVVSYEFINSFDLPIYISLIISLFVSSTMLFIFIPVPWVDSSNQSYTLILSLNQLSFKSLISGNWHTEVFSLISIFCASAIYLLFKLITVKGVNVKNILIKTLIILVTFFIISLAVRFMYYSYISQIQYLLLFVLISISSDIAGFFGGRYFGHKFFKRKLAPYISPKKTIEGAISSIVIAFLVAISIVLMFNLYSIFESDAFRVVQILIQLFFLIVLAILGDLYFSLIKRINNKKDYSNIFLGHGGFLDRFDSILIVVAMGSLYILS</sequence>
<keyword evidence="8" id="KW-1003">Cell membrane</keyword>
<evidence type="ECO:0000256" key="23">
    <source>
        <dbReference type="ARBA" id="ARBA00033406"/>
    </source>
</evidence>
<keyword evidence="13 24" id="KW-1133">Transmembrane helix</keyword>
<comment type="pathway">
    <text evidence="3">Phospholipid metabolism; CDP-diacylglycerol biosynthesis; CDP-diacylglycerol from sn-glycerol 3-phosphate: step 3/3.</text>
</comment>
<accession>A0ABU7ML86</accession>
<evidence type="ECO:0000256" key="6">
    <source>
        <dbReference type="ARBA" id="ARBA00012487"/>
    </source>
</evidence>
<evidence type="ECO:0000256" key="22">
    <source>
        <dbReference type="ARBA" id="ARBA00032743"/>
    </source>
</evidence>
<dbReference type="RefSeq" id="WP_330500714.1">
    <property type="nucleotide sequence ID" value="NZ_JAZDWZ010000005.1"/>
</dbReference>
<keyword evidence="9" id="KW-0444">Lipid biosynthesis</keyword>
<feature type="transmembrane region" description="Helical" evidence="24">
    <location>
        <begin position="272"/>
        <end position="292"/>
    </location>
</feature>
<keyword evidence="11 24" id="KW-0812">Transmembrane</keyword>
<proteinExistence type="inferred from homology"/>
<evidence type="ECO:0000256" key="16">
    <source>
        <dbReference type="ARBA" id="ARBA00023209"/>
    </source>
</evidence>
<evidence type="ECO:0000256" key="15">
    <source>
        <dbReference type="ARBA" id="ARBA00023136"/>
    </source>
</evidence>
<comment type="subcellular location">
    <subcellularLocation>
        <location evidence="2">Cell membrane</location>
        <topology evidence="2">Multi-pass membrane protein</topology>
    </subcellularLocation>
</comment>
<evidence type="ECO:0000256" key="11">
    <source>
        <dbReference type="ARBA" id="ARBA00022692"/>
    </source>
</evidence>
<gene>
    <name evidence="25" type="ORF">V2E24_01790</name>
</gene>
<comment type="pathway">
    <text evidence="4">Lipid metabolism.</text>
</comment>
<dbReference type="Proteomes" id="UP001344817">
    <property type="component" value="Unassembled WGS sequence"/>
</dbReference>
<evidence type="ECO:0000256" key="17">
    <source>
        <dbReference type="ARBA" id="ARBA00023264"/>
    </source>
</evidence>
<keyword evidence="26" id="KW-1185">Reference proteome</keyword>
<evidence type="ECO:0000256" key="10">
    <source>
        <dbReference type="ARBA" id="ARBA00022679"/>
    </source>
</evidence>
<evidence type="ECO:0000256" key="5">
    <source>
        <dbReference type="ARBA" id="ARBA00010185"/>
    </source>
</evidence>
<evidence type="ECO:0000256" key="1">
    <source>
        <dbReference type="ARBA" id="ARBA00001698"/>
    </source>
</evidence>
<evidence type="ECO:0000256" key="19">
    <source>
        <dbReference type="ARBA" id="ARBA00031825"/>
    </source>
</evidence>
<organism evidence="25 26">
    <name type="scientific">Mycoplasmopsis ciconiae</name>
    <dbReference type="NCBI Taxonomy" id="561067"/>
    <lineage>
        <taxon>Bacteria</taxon>
        <taxon>Bacillati</taxon>
        <taxon>Mycoplasmatota</taxon>
        <taxon>Mycoplasmoidales</taxon>
        <taxon>Metamycoplasmataceae</taxon>
        <taxon>Mycoplasmopsis</taxon>
    </lineage>
</organism>
<evidence type="ECO:0000256" key="24">
    <source>
        <dbReference type="SAM" id="Phobius"/>
    </source>
</evidence>
<dbReference type="EMBL" id="JAZDWZ010000005">
    <property type="protein sequence ID" value="MEE3928300.1"/>
    <property type="molecule type" value="Genomic_DNA"/>
</dbReference>
<evidence type="ECO:0000256" key="8">
    <source>
        <dbReference type="ARBA" id="ARBA00022475"/>
    </source>
</evidence>
<feature type="transmembrane region" description="Helical" evidence="24">
    <location>
        <begin position="80"/>
        <end position="103"/>
    </location>
</feature>
<protein>
    <recommendedName>
        <fullName evidence="7">Phosphatidate cytidylyltransferase</fullName>
        <ecNumber evidence="6">2.7.7.41</ecNumber>
    </recommendedName>
    <alternativeName>
        <fullName evidence="20">CDP-DAG synthase</fullName>
    </alternativeName>
    <alternativeName>
        <fullName evidence="22">CDP-DG synthase</fullName>
    </alternativeName>
    <alternativeName>
        <fullName evidence="18">CDP-diacylglycerol synthase</fullName>
    </alternativeName>
    <alternativeName>
        <fullName evidence="21">CDP-diglyceride pyrophosphorylase</fullName>
    </alternativeName>
    <alternativeName>
        <fullName evidence="23">CDP-diglyceride synthase</fullName>
    </alternativeName>
    <alternativeName>
        <fullName evidence="19">CTP:phosphatidate cytidylyltransferase</fullName>
    </alternativeName>
</protein>
<keyword evidence="16" id="KW-0594">Phospholipid biosynthesis</keyword>
<evidence type="ECO:0000256" key="3">
    <source>
        <dbReference type="ARBA" id="ARBA00005119"/>
    </source>
</evidence>
<comment type="similarity">
    <text evidence="5">Belongs to the CDS family.</text>
</comment>
<reference evidence="25" key="1">
    <citation type="submission" date="2024-01" db="EMBL/GenBank/DDBJ databases">
        <title>Genome sequence of Mycoplasma ciconiae type strain DSM 25251.</title>
        <authorList>
            <person name="Spergser J."/>
        </authorList>
    </citation>
    <scope>NUCLEOTIDE SEQUENCE [LARGE SCALE GENOMIC DNA]</scope>
    <source>
        <strain evidence="25">DSM 25251</strain>
    </source>
</reference>
<evidence type="ECO:0000256" key="12">
    <source>
        <dbReference type="ARBA" id="ARBA00022695"/>
    </source>
</evidence>